<dbReference type="EMBL" id="MU859562">
    <property type="protein sequence ID" value="KAK3946699.1"/>
    <property type="molecule type" value="Genomic_DNA"/>
</dbReference>
<dbReference type="AlphaFoldDB" id="A0AAN6SAP7"/>
<accession>A0AAN6SAP7</accession>
<feature type="non-terminal residue" evidence="1">
    <location>
        <position position="1"/>
    </location>
</feature>
<comment type="caution">
    <text evidence="1">The sequence shown here is derived from an EMBL/GenBank/DDBJ whole genome shotgun (WGS) entry which is preliminary data.</text>
</comment>
<proteinExistence type="predicted"/>
<protein>
    <submittedName>
        <fullName evidence="1">Uncharacterized protein</fullName>
    </submittedName>
</protein>
<organism evidence="1 2">
    <name type="scientific">Pseudoneurospora amorphoporcata</name>
    <dbReference type="NCBI Taxonomy" id="241081"/>
    <lineage>
        <taxon>Eukaryota</taxon>
        <taxon>Fungi</taxon>
        <taxon>Dikarya</taxon>
        <taxon>Ascomycota</taxon>
        <taxon>Pezizomycotina</taxon>
        <taxon>Sordariomycetes</taxon>
        <taxon>Sordariomycetidae</taxon>
        <taxon>Sordariales</taxon>
        <taxon>Sordariaceae</taxon>
        <taxon>Pseudoneurospora</taxon>
    </lineage>
</organism>
<dbReference type="Proteomes" id="UP001303222">
    <property type="component" value="Unassembled WGS sequence"/>
</dbReference>
<name>A0AAN6SAP7_9PEZI</name>
<reference evidence="1" key="2">
    <citation type="submission" date="2023-06" db="EMBL/GenBank/DDBJ databases">
        <authorList>
            <consortium name="Lawrence Berkeley National Laboratory"/>
            <person name="Mondo S.J."/>
            <person name="Hensen N."/>
            <person name="Bonometti L."/>
            <person name="Westerberg I."/>
            <person name="Brannstrom I.O."/>
            <person name="Guillou S."/>
            <person name="Cros-Aarteil S."/>
            <person name="Calhoun S."/>
            <person name="Haridas S."/>
            <person name="Kuo A."/>
            <person name="Pangilinan J."/>
            <person name="Riley R."/>
            <person name="Labutti K."/>
            <person name="Andreopoulos B."/>
            <person name="Lipzen A."/>
            <person name="Chen C."/>
            <person name="Yanf M."/>
            <person name="Daum C."/>
            <person name="Ng V."/>
            <person name="Clum A."/>
            <person name="Steindorff A."/>
            <person name="Ohm R."/>
            <person name="Martin F."/>
            <person name="Silar P."/>
            <person name="Natvig D."/>
            <person name="Lalanne C."/>
            <person name="Gautier V."/>
            <person name="Ament-Velasquez S.L."/>
            <person name="Kruys A."/>
            <person name="Hutchinson M.I."/>
            <person name="Powell A.J."/>
            <person name="Barry K."/>
            <person name="Miller A.N."/>
            <person name="Grigoriev I.V."/>
            <person name="Debuchy R."/>
            <person name="Gladieux P."/>
            <person name="Thoren M.H."/>
            <person name="Johannesson H."/>
        </authorList>
    </citation>
    <scope>NUCLEOTIDE SEQUENCE</scope>
    <source>
        <strain evidence="1">CBS 626.80</strain>
    </source>
</reference>
<evidence type="ECO:0000313" key="2">
    <source>
        <dbReference type="Proteomes" id="UP001303222"/>
    </source>
</evidence>
<gene>
    <name evidence="1" type="ORF">QBC32DRAFT_319713</name>
</gene>
<evidence type="ECO:0000313" key="1">
    <source>
        <dbReference type="EMBL" id="KAK3946699.1"/>
    </source>
</evidence>
<sequence>NNRDIELQSFRSITQAAAFLSGACFKWVGDRNRIGGQVYFGERFSVAITVNKC</sequence>
<keyword evidence="2" id="KW-1185">Reference proteome</keyword>
<reference evidence="1" key="1">
    <citation type="journal article" date="2023" name="Mol. Phylogenet. Evol.">
        <title>Genome-scale phylogeny and comparative genomics of the fungal order Sordariales.</title>
        <authorList>
            <person name="Hensen N."/>
            <person name="Bonometti L."/>
            <person name="Westerberg I."/>
            <person name="Brannstrom I.O."/>
            <person name="Guillou S."/>
            <person name="Cros-Aarteil S."/>
            <person name="Calhoun S."/>
            <person name="Haridas S."/>
            <person name="Kuo A."/>
            <person name="Mondo S."/>
            <person name="Pangilinan J."/>
            <person name="Riley R."/>
            <person name="LaButti K."/>
            <person name="Andreopoulos B."/>
            <person name="Lipzen A."/>
            <person name="Chen C."/>
            <person name="Yan M."/>
            <person name="Daum C."/>
            <person name="Ng V."/>
            <person name="Clum A."/>
            <person name="Steindorff A."/>
            <person name="Ohm R.A."/>
            <person name="Martin F."/>
            <person name="Silar P."/>
            <person name="Natvig D.O."/>
            <person name="Lalanne C."/>
            <person name="Gautier V."/>
            <person name="Ament-Velasquez S.L."/>
            <person name="Kruys A."/>
            <person name="Hutchinson M.I."/>
            <person name="Powell A.J."/>
            <person name="Barry K."/>
            <person name="Miller A.N."/>
            <person name="Grigoriev I.V."/>
            <person name="Debuchy R."/>
            <person name="Gladieux P."/>
            <person name="Hiltunen Thoren M."/>
            <person name="Johannesson H."/>
        </authorList>
    </citation>
    <scope>NUCLEOTIDE SEQUENCE</scope>
    <source>
        <strain evidence="1">CBS 626.80</strain>
    </source>
</reference>